<evidence type="ECO:0000313" key="2">
    <source>
        <dbReference type="EMBL" id="EEF22534.1"/>
    </source>
</evidence>
<dbReference type="EMBL" id="EQ993041">
    <property type="protein sequence ID" value="EEF22534.1"/>
    <property type="molecule type" value="Genomic_DNA"/>
</dbReference>
<accession>B9TNN1</accession>
<organism evidence="2 3">
    <name type="scientific">Ricinus communis</name>
    <name type="common">Castor bean</name>
    <dbReference type="NCBI Taxonomy" id="3988"/>
    <lineage>
        <taxon>Eukaryota</taxon>
        <taxon>Viridiplantae</taxon>
        <taxon>Streptophyta</taxon>
        <taxon>Embryophyta</taxon>
        <taxon>Tracheophyta</taxon>
        <taxon>Spermatophyta</taxon>
        <taxon>Magnoliopsida</taxon>
        <taxon>eudicotyledons</taxon>
        <taxon>Gunneridae</taxon>
        <taxon>Pentapetalae</taxon>
        <taxon>rosids</taxon>
        <taxon>fabids</taxon>
        <taxon>Malpighiales</taxon>
        <taxon>Euphorbiaceae</taxon>
        <taxon>Acalyphoideae</taxon>
        <taxon>Acalypheae</taxon>
        <taxon>Ricinus</taxon>
    </lineage>
</organism>
<gene>
    <name evidence="2" type="ORF">RCOM_2004310</name>
</gene>
<sequence>REPQQVVRAAQRAGRRVLRRRALHPGAQDLRQRQPHQQAGPRHGASGPRAGQRQPGRCQRQAATVRRHPAGGRGRARYRHHAARPAGQAGARHRHRRPAAAPGQRHGRQGPGGFRAGRHRPGRRRRAGQGTGAPHGPDGRAERRRHGRAGAGGRHLGHAAERPRPDGLDEPPPRQRGRQGRRLSPPSDGATPQAPPSFIISPYSHATRHRLPGGRRGWRVHRLPS</sequence>
<dbReference type="AlphaFoldDB" id="B9TNN1"/>
<reference evidence="3" key="1">
    <citation type="journal article" date="2010" name="Nat. Biotechnol.">
        <title>Draft genome sequence of the oilseed species Ricinus communis.</title>
        <authorList>
            <person name="Chan A.P."/>
            <person name="Crabtree J."/>
            <person name="Zhao Q."/>
            <person name="Lorenzi H."/>
            <person name="Orvis J."/>
            <person name="Puiu D."/>
            <person name="Melake-Berhan A."/>
            <person name="Jones K.M."/>
            <person name="Redman J."/>
            <person name="Chen G."/>
            <person name="Cahoon E.B."/>
            <person name="Gedil M."/>
            <person name="Stanke M."/>
            <person name="Haas B.J."/>
            <person name="Wortman J.R."/>
            <person name="Fraser-Liggett C.M."/>
            <person name="Ravel J."/>
            <person name="Rabinowicz P.D."/>
        </authorList>
    </citation>
    <scope>NUCLEOTIDE SEQUENCE [LARGE SCALE GENOMIC DNA]</scope>
    <source>
        <strain evidence="3">cv. Hale</strain>
    </source>
</reference>
<evidence type="ECO:0000256" key="1">
    <source>
        <dbReference type="SAM" id="MobiDB-lite"/>
    </source>
</evidence>
<feature type="compositionally biased region" description="Basic residues" evidence="1">
    <location>
        <begin position="65"/>
        <end position="83"/>
    </location>
</feature>
<feature type="region of interest" description="Disordered" evidence="1">
    <location>
        <begin position="1"/>
        <end position="225"/>
    </location>
</feature>
<feature type="compositionally biased region" description="Low complexity" evidence="1">
    <location>
        <begin position="1"/>
        <end position="12"/>
    </location>
</feature>
<keyword evidence="3" id="KW-1185">Reference proteome</keyword>
<feature type="compositionally biased region" description="Basic residues" evidence="1">
    <location>
        <begin position="13"/>
        <end position="23"/>
    </location>
</feature>
<feature type="compositionally biased region" description="Basic residues" evidence="1">
    <location>
        <begin position="206"/>
        <end position="225"/>
    </location>
</feature>
<feature type="non-terminal residue" evidence="2">
    <location>
        <position position="1"/>
    </location>
</feature>
<feature type="compositionally biased region" description="Basic and acidic residues" evidence="1">
    <location>
        <begin position="158"/>
        <end position="173"/>
    </location>
</feature>
<proteinExistence type="predicted"/>
<dbReference type="Proteomes" id="UP000008311">
    <property type="component" value="Unassembled WGS sequence"/>
</dbReference>
<evidence type="ECO:0000313" key="3">
    <source>
        <dbReference type="Proteomes" id="UP000008311"/>
    </source>
</evidence>
<name>B9TNN1_RICCO</name>
<feature type="compositionally biased region" description="Basic residues" evidence="1">
    <location>
        <begin position="116"/>
        <end position="127"/>
    </location>
</feature>
<dbReference type="InParanoid" id="B9TNN1"/>
<protein>
    <submittedName>
        <fullName evidence="2">Uncharacterized protein</fullName>
    </submittedName>
</protein>